<feature type="compositionally biased region" description="Low complexity" evidence="1">
    <location>
        <begin position="265"/>
        <end position="274"/>
    </location>
</feature>
<dbReference type="SUPFAM" id="SSF48464">
    <property type="entry name" value="ENTH/VHS domain"/>
    <property type="match status" value="1"/>
</dbReference>
<protein>
    <recommendedName>
        <fullName evidence="2">CID domain-containing protein</fullName>
    </recommendedName>
</protein>
<dbReference type="Gene3D" id="1.25.40.90">
    <property type="match status" value="1"/>
</dbReference>
<accession>A0A6G0WLN0</accession>
<name>A0A6G0WLN0_9STRA</name>
<reference evidence="3 4" key="1">
    <citation type="submission" date="2019-07" db="EMBL/GenBank/DDBJ databases">
        <title>Genomics analysis of Aphanomyces spp. identifies a new class of oomycete effector associated with host adaptation.</title>
        <authorList>
            <person name="Gaulin E."/>
        </authorList>
    </citation>
    <scope>NUCLEOTIDE SEQUENCE [LARGE SCALE GENOMIC DNA]</scope>
    <source>
        <strain evidence="3 4">ATCC 201684</strain>
    </source>
</reference>
<sequence length="539" mass="59692">MINELGAYPAKHIINSLTMIAEDLTIAKHLAPFLVKKLNLVGPAYKLPILYLMDSIIKNVGGPYAHFFSQTLAPVFVAAVQVVNPTDLNRFNHVLKTWEAARLIPPPVLAQMRTATDGALRTAQPADQPTSFSKVTGAVLPTPRPASRSEDSQLELQMRQLLRQLQTDDGIHPTEHLSLEEVRARNPEMYANLKLTCHQPAPAPIPEPVLGHRPIQPPLRPAEPLLPHPSRSEPRFDRTGGRGGGGGLLGPPPPQSVTQPPPSRRPVVSRSPPRSRIHRDVSGPPSTTSTASSRPSAPSQRDVMKLLKKINTIASNPVRPLTCSEIQVNKKRIDANVYSLYGALPEVCASSGLRFNDKAKLSEHMDFLFHYNRALRERTKGGISRSWYPNEEQWSTDFRTVSNSKEETSAGFVQKEDDIDMGNDALNSARVAVDASITKCRICGESFTKCWDEEEEEWMYQNAVVGTIQVDAAVYKQTIFHKYCYDSAVASSKLSAILPSQLAPGSPMVPLKREIDYDSEQVQFNKRLKPSDDMTAHEL</sequence>
<dbReference type="GO" id="GO:0000993">
    <property type="term" value="F:RNA polymerase II complex binding"/>
    <property type="evidence" value="ECO:0007669"/>
    <property type="project" value="InterPro"/>
</dbReference>
<comment type="caution">
    <text evidence="3">The sequence shown here is derived from an EMBL/GenBank/DDBJ whole genome shotgun (WGS) entry which is preliminary data.</text>
</comment>
<dbReference type="AlphaFoldDB" id="A0A6G0WLN0"/>
<evidence type="ECO:0000256" key="1">
    <source>
        <dbReference type="SAM" id="MobiDB-lite"/>
    </source>
</evidence>
<feature type="region of interest" description="Disordered" evidence="1">
    <location>
        <begin position="119"/>
        <end position="153"/>
    </location>
</feature>
<dbReference type="EMBL" id="VJMJ01000181">
    <property type="protein sequence ID" value="KAF0728184.1"/>
    <property type="molecule type" value="Genomic_DNA"/>
</dbReference>
<dbReference type="CDD" id="cd16982">
    <property type="entry name" value="CID_Pcf11"/>
    <property type="match status" value="1"/>
</dbReference>
<evidence type="ECO:0000259" key="2">
    <source>
        <dbReference type="PROSITE" id="PS51391"/>
    </source>
</evidence>
<evidence type="ECO:0000313" key="4">
    <source>
        <dbReference type="Proteomes" id="UP000481153"/>
    </source>
</evidence>
<feature type="compositionally biased region" description="Low complexity" evidence="1">
    <location>
        <begin position="282"/>
        <end position="299"/>
    </location>
</feature>
<dbReference type="GO" id="GO:0006369">
    <property type="term" value="P:termination of RNA polymerase II transcription"/>
    <property type="evidence" value="ECO:0007669"/>
    <property type="project" value="InterPro"/>
</dbReference>
<dbReference type="InterPro" id="IPR045154">
    <property type="entry name" value="PCF11-like"/>
</dbReference>
<proteinExistence type="predicted"/>
<dbReference type="GO" id="GO:0005849">
    <property type="term" value="C:mRNA cleavage factor complex"/>
    <property type="evidence" value="ECO:0007669"/>
    <property type="project" value="TreeGrafter"/>
</dbReference>
<gene>
    <name evidence="3" type="ORF">Ae201684_014010</name>
</gene>
<dbReference type="SMART" id="SM00582">
    <property type="entry name" value="RPR"/>
    <property type="match status" value="1"/>
</dbReference>
<dbReference type="Pfam" id="PF04818">
    <property type="entry name" value="CID"/>
    <property type="match status" value="1"/>
</dbReference>
<feature type="compositionally biased region" description="Basic and acidic residues" evidence="1">
    <location>
        <begin position="230"/>
        <end position="240"/>
    </location>
</feature>
<organism evidence="3 4">
    <name type="scientific">Aphanomyces euteiches</name>
    <dbReference type="NCBI Taxonomy" id="100861"/>
    <lineage>
        <taxon>Eukaryota</taxon>
        <taxon>Sar</taxon>
        <taxon>Stramenopiles</taxon>
        <taxon>Oomycota</taxon>
        <taxon>Saprolegniomycetes</taxon>
        <taxon>Saprolegniales</taxon>
        <taxon>Verrucalvaceae</taxon>
        <taxon>Aphanomyces</taxon>
    </lineage>
</organism>
<dbReference type="InterPro" id="IPR008942">
    <property type="entry name" value="ENTH_VHS"/>
</dbReference>
<dbReference type="Pfam" id="PF23228">
    <property type="entry name" value="zf_PCFS4"/>
    <property type="match status" value="1"/>
</dbReference>
<dbReference type="GO" id="GO:0005737">
    <property type="term" value="C:cytoplasm"/>
    <property type="evidence" value="ECO:0007669"/>
    <property type="project" value="TreeGrafter"/>
</dbReference>
<feature type="compositionally biased region" description="Pro residues" evidence="1">
    <location>
        <begin position="215"/>
        <end position="227"/>
    </location>
</feature>
<dbReference type="GO" id="GO:0031124">
    <property type="term" value="P:mRNA 3'-end processing"/>
    <property type="evidence" value="ECO:0007669"/>
    <property type="project" value="InterPro"/>
</dbReference>
<dbReference type="InterPro" id="IPR057242">
    <property type="entry name" value="PCFS4-like"/>
</dbReference>
<dbReference type="InterPro" id="IPR006569">
    <property type="entry name" value="CID_dom"/>
</dbReference>
<dbReference type="Proteomes" id="UP000481153">
    <property type="component" value="Unassembled WGS sequence"/>
</dbReference>
<dbReference type="InterPro" id="IPR047415">
    <property type="entry name" value="Pcf11_CID"/>
</dbReference>
<dbReference type="PANTHER" id="PTHR15921">
    <property type="entry name" value="PRE-MRNA CLEAVAGE COMPLEX II"/>
    <property type="match status" value="1"/>
</dbReference>
<feature type="region of interest" description="Disordered" evidence="1">
    <location>
        <begin position="204"/>
        <end position="301"/>
    </location>
</feature>
<dbReference type="PROSITE" id="PS51391">
    <property type="entry name" value="CID"/>
    <property type="match status" value="1"/>
</dbReference>
<dbReference type="GO" id="GO:0003729">
    <property type="term" value="F:mRNA binding"/>
    <property type="evidence" value="ECO:0007669"/>
    <property type="project" value="InterPro"/>
</dbReference>
<dbReference type="PANTHER" id="PTHR15921:SF3">
    <property type="entry name" value="PRE-MRNA CLEAVAGE COMPLEX 2 PROTEIN PCF11"/>
    <property type="match status" value="1"/>
</dbReference>
<dbReference type="VEuPathDB" id="FungiDB:AeMF1_005132"/>
<evidence type="ECO:0000313" key="3">
    <source>
        <dbReference type="EMBL" id="KAF0728184.1"/>
    </source>
</evidence>
<feature type="compositionally biased region" description="Pro residues" evidence="1">
    <location>
        <begin position="250"/>
        <end position="264"/>
    </location>
</feature>
<feature type="compositionally biased region" description="Polar residues" evidence="1">
    <location>
        <begin position="125"/>
        <end position="134"/>
    </location>
</feature>
<feature type="domain" description="CID" evidence="2">
    <location>
        <begin position="1"/>
        <end position="120"/>
    </location>
</feature>
<keyword evidence="4" id="KW-1185">Reference proteome</keyword>